<gene>
    <name evidence="4" type="ORF">EX30DRAFT_338288</name>
</gene>
<evidence type="ECO:0000313" key="4">
    <source>
        <dbReference type="EMBL" id="TGZ83675.1"/>
    </source>
</evidence>
<dbReference type="Gene3D" id="3.10.310.10">
    <property type="entry name" value="Diaminopimelate Epimerase, Chain A, domain 1"/>
    <property type="match status" value="2"/>
</dbReference>
<dbReference type="PANTHER" id="PTHR43709:SF2">
    <property type="entry name" value="DUF453 DOMAIN PROTEIN (AFU_ORTHOLOGUE AFUA_6G00360)"/>
    <property type="match status" value="1"/>
</dbReference>
<dbReference type="PANTHER" id="PTHR43709">
    <property type="entry name" value="ACONITATE ISOMERASE-RELATED"/>
    <property type="match status" value="1"/>
</dbReference>
<dbReference type="InterPro" id="IPR007400">
    <property type="entry name" value="PrpF-like"/>
</dbReference>
<evidence type="ECO:0000256" key="2">
    <source>
        <dbReference type="ARBA" id="ARBA00023235"/>
    </source>
</evidence>
<dbReference type="GO" id="GO:0016853">
    <property type="term" value="F:isomerase activity"/>
    <property type="evidence" value="ECO:0007669"/>
    <property type="project" value="UniProtKB-KW"/>
</dbReference>
<dbReference type="Proteomes" id="UP000298138">
    <property type="component" value="Unassembled WGS sequence"/>
</dbReference>
<protein>
    <submittedName>
        <fullName evidence="4">DUF453-domain-containing protein</fullName>
    </submittedName>
</protein>
<organism evidence="4 5">
    <name type="scientific">Ascodesmis nigricans</name>
    <dbReference type="NCBI Taxonomy" id="341454"/>
    <lineage>
        <taxon>Eukaryota</taxon>
        <taxon>Fungi</taxon>
        <taxon>Dikarya</taxon>
        <taxon>Ascomycota</taxon>
        <taxon>Pezizomycotina</taxon>
        <taxon>Pezizomycetes</taxon>
        <taxon>Pezizales</taxon>
        <taxon>Ascodesmidaceae</taxon>
        <taxon>Ascodesmis</taxon>
    </lineage>
</organism>
<reference evidence="4 5" key="1">
    <citation type="submission" date="2019-04" db="EMBL/GenBank/DDBJ databases">
        <title>Comparative genomics and transcriptomics to analyze fruiting body development in filamentous ascomycetes.</title>
        <authorList>
            <consortium name="DOE Joint Genome Institute"/>
            <person name="Lutkenhaus R."/>
            <person name="Traeger S."/>
            <person name="Breuer J."/>
            <person name="Kuo A."/>
            <person name="Lipzen A."/>
            <person name="Pangilinan J."/>
            <person name="Dilworth D."/>
            <person name="Sandor L."/>
            <person name="Poggeler S."/>
            <person name="Barry K."/>
            <person name="Grigoriev I.V."/>
            <person name="Nowrousian M."/>
        </authorList>
    </citation>
    <scope>NUCLEOTIDE SEQUENCE [LARGE SCALE GENOMIC DNA]</scope>
    <source>
        <strain evidence="4 5">CBS 389.68</strain>
    </source>
</reference>
<comment type="similarity">
    <text evidence="1">Belongs to the PrpF family.</text>
</comment>
<dbReference type="OrthoDB" id="10267539at2759"/>
<feature type="region of interest" description="Disordered" evidence="3">
    <location>
        <begin position="49"/>
        <end position="75"/>
    </location>
</feature>
<keyword evidence="5" id="KW-1185">Reference proteome</keyword>
<accession>A0A4V3SJE7</accession>
<sequence>MNASPTLLARRSVMPRNIHHLPHHFHPRRIYSASLPTISSLLSSRCISSSSSSQSNTSDSATPATTTASNPIPATFFRGGTSKGIFLNRKHLPSDQSQWAPIFRGIMGSPDPFNRQLNGMGGGISSLSKICVVGPPTDASPSSLPKSADAIDATDNVDVEYTFVQVGVKDGVIDISGNCGNLTTAIGIFALDEGICRVPSAAKGEGNATVKLWNTNTGKTIRTTFPINPATGLADLDKPETSMAGVPGEASKIRLEFLEPAGAKTGKLLPTGRARDVVKLKAGNGKIQQLKISCVDATNPTVFLTLSKLNAILSCRGHPTLPNRPDEFLKASFPDYVLELLEDIRQQAAVLMDLDPNTQAQPKITVFQPNDNGTSEYDLAVKTLSMGILHKAIPSTVALCYAAAVGVKGSVVNQAFECIVNRGGSDMSGEPKQDRIEKNGCGEKLTLELGIPGGIVEIQGRFKKDGGVKSVAMNRTARRLMTGNVFW</sequence>
<keyword evidence="2" id="KW-0413">Isomerase</keyword>
<dbReference type="InParanoid" id="A0A4V3SJE7"/>
<name>A0A4V3SJE7_9PEZI</name>
<dbReference type="AlphaFoldDB" id="A0A4V3SJE7"/>
<dbReference type="STRING" id="341454.A0A4V3SJE7"/>
<evidence type="ECO:0000256" key="1">
    <source>
        <dbReference type="ARBA" id="ARBA00007673"/>
    </source>
</evidence>
<evidence type="ECO:0000256" key="3">
    <source>
        <dbReference type="SAM" id="MobiDB-lite"/>
    </source>
</evidence>
<evidence type="ECO:0000313" key="5">
    <source>
        <dbReference type="Proteomes" id="UP000298138"/>
    </source>
</evidence>
<dbReference type="EMBL" id="ML220113">
    <property type="protein sequence ID" value="TGZ83675.1"/>
    <property type="molecule type" value="Genomic_DNA"/>
</dbReference>
<proteinExistence type="inferred from homology"/>
<dbReference type="SUPFAM" id="SSF54506">
    <property type="entry name" value="Diaminopimelate epimerase-like"/>
    <property type="match status" value="2"/>
</dbReference>
<dbReference type="Pfam" id="PF04303">
    <property type="entry name" value="PrpF"/>
    <property type="match status" value="1"/>
</dbReference>